<organism evidence="13 14">
    <name type="scientific">Massilia atriviolacea</name>
    <dbReference type="NCBI Taxonomy" id="2495579"/>
    <lineage>
        <taxon>Bacteria</taxon>
        <taxon>Pseudomonadati</taxon>
        <taxon>Pseudomonadota</taxon>
        <taxon>Betaproteobacteria</taxon>
        <taxon>Burkholderiales</taxon>
        <taxon>Oxalobacteraceae</taxon>
        <taxon>Telluria group</taxon>
        <taxon>Massilia</taxon>
    </lineage>
</organism>
<comment type="subcellular location">
    <subcellularLocation>
        <location evidence="1">Cell outer membrane</location>
        <topology evidence="1">Multi-pass membrane protein</topology>
    </subcellularLocation>
</comment>
<dbReference type="Pfam" id="PF13609">
    <property type="entry name" value="Porin_4"/>
    <property type="match status" value="1"/>
</dbReference>
<evidence type="ECO:0000256" key="5">
    <source>
        <dbReference type="ARBA" id="ARBA00022692"/>
    </source>
</evidence>
<evidence type="ECO:0000256" key="4">
    <source>
        <dbReference type="ARBA" id="ARBA00022452"/>
    </source>
</evidence>
<protein>
    <submittedName>
        <fullName evidence="13">Porin</fullName>
    </submittedName>
</protein>
<dbReference type="InterPro" id="IPR050298">
    <property type="entry name" value="Gram-neg_bact_OMP"/>
</dbReference>
<evidence type="ECO:0000256" key="8">
    <source>
        <dbReference type="ARBA" id="ARBA00023114"/>
    </source>
</evidence>
<evidence type="ECO:0000256" key="1">
    <source>
        <dbReference type="ARBA" id="ARBA00004571"/>
    </source>
</evidence>
<dbReference type="GO" id="GO:0009279">
    <property type="term" value="C:cell outer membrane"/>
    <property type="evidence" value="ECO:0007669"/>
    <property type="project" value="UniProtKB-SubCell"/>
</dbReference>
<feature type="chain" id="PRO_5019369911" evidence="11">
    <location>
        <begin position="26"/>
        <end position="372"/>
    </location>
</feature>
<accession>A0A430HRM4</accession>
<evidence type="ECO:0000256" key="6">
    <source>
        <dbReference type="ARBA" id="ARBA00022729"/>
    </source>
</evidence>
<dbReference type="GO" id="GO:0006811">
    <property type="term" value="P:monoatomic ion transport"/>
    <property type="evidence" value="ECO:0007669"/>
    <property type="project" value="UniProtKB-KW"/>
</dbReference>
<keyword evidence="7" id="KW-0406">Ion transport</keyword>
<evidence type="ECO:0000256" key="2">
    <source>
        <dbReference type="ARBA" id="ARBA00011233"/>
    </source>
</evidence>
<evidence type="ECO:0000259" key="12">
    <source>
        <dbReference type="Pfam" id="PF13609"/>
    </source>
</evidence>
<dbReference type="OrthoDB" id="5289162at2"/>
<keyword evidence="4" id="KW-1134">Transmembrane beta strand</keyword>
<evidence type="ECO:0000256" key="10">
    <source>
        <dbReference type="ARBA" id="ARBA00023237"/>
    </source>
</evidence>
<comment type="caution">
    <text evidence="13">The sequence shown here is derived from an EMBL/GenBank/DDBJ whole genome shotgun (WGS) entry which is preliminary data.</text>
</comment>
<dbReference type="EMBL" id="RXLQ01000002">
    <property type="protein sequence ID" value="RSZ60163.1"/>
    <property type="molecule type" value="Genomic_DNA"/>
</dbReference>
<keyword evidence="8" id="KW-0626">Porin</keyword>
<dbReference type="AlphaFoldDB" id="A0A430HRM4"/>
<dbReference type="Gene3D" id="2.40.160.10">
    <property type="entry name" value="Porin"/>
    <property type="match status" value="1"/>
</dbReference>
<keyword evidence="14" id="KW-1185">Reference proteome</keyword>
<keyword evidence="5" id="KW-0812">Transmembrane</keyword>
<keyword evidence="6 11" id="KW-0732">Signal</keyword>
<keyword evidence="10" id="KW-0998">Cell outer membrane</keyword>
<evidence type="ECO:0000256" key="7">
    <source>
        <dbReference type="ARBA" id="ARBA00023065"/>
    </source>
</evidence>
<keyword evidence="9" id="KW-0472">Membrane</keyword>
<comment type="subunit">
    <text evidence="2">Homotrimer.</text>
</comment>
<dbReference type="SUPFAM" id="SSF56935">
    <property type="entry name" value="Porins"/>
    <property type="match status" value="1"/>
</dbReference>
<evidence type="ECO:0000256" key="11">
    <source>
        <dbReference type="SAM" id="SignalP"/>
    </source>
</evidence>
<dbReference type="PANTHER" id="PTHR34501:SF9">
    <property type="entry name" value="MAJOR OUTER MEMBRANE PROTEIN P.IA"/>
    <property type="match status" value="1"/>
</dbReference>
<feature type="domain" description="Porin" evidence="12">
    <location>
        <begin position="14"/>
        <end position="345"/>
    </location>
</feature>
<gene>
    <name evidence="13" type="ORF">EJB06_03230</name>
</gene>
<proteinExistence type="predicted"/>
<dbReference type="GO" id="GO:0046930">
    <property type="term" value="C:pore complex"/>
    <property type="evidence" value="ECO:0007669"/>
    <property type="project" value="UniProtKB-KW"/>
</dbReference>
<evidence type="ECO:0000256" key="3">
    <source>
        <dbReference type="ARBA" id="ARBA00022448"/>
    </source>
</evidence>
<name>A0A430HRM4_9BURK</name>
<feature type="signal peptide" evidence="11">
    <location>
        <begin position="1"/>
        <end position="25"/>
    </location>
</feature>
<sequence>MKVLIAFLVAAVSCVFGMAGSRAWAQSAVTVYGVADAGLVREHGGAGGNLTRLGSGVGSASRIGFRGAEDLGYGWSASFLLEAGVRIDSGEQESPGALFHRQAYVGARHREYGALTLGRQYTPYYHALTMVGDPFGGAYAGTANNLFPAGGRNTRTSNAIVYAMRGKMGVTAELSYALGEQPGSSTAGRQFGLSLGYSQGPLNARLAYNHRNNDITAAAGAAAVPPVPAADRDIGRNTLLAANYDAGIVRAYLAYGVDKGSNSASLPNSGNPYGGVRPTASTDSRDMLLGASVPFGMTTLMASYIRKNDRTAYDQDAQQWGVGLSHALSRRTSLYTAYARIRNKHGAGYTVGNNTEAGSGDSAFNLGVRHLF</sequence>
<dbReference type="InterPro" id="IPR023614">
    <property type="entry name" value="Porin_dom_sf"/>
</dbReference>
<dbReference type="Proteomes" id="UP000278085">
    <property type="component" value="Unassembled WGS sequence"/>
</dbReference>
<dbReference type="PANTHER" id="PTHR34501">
    <property type="entry name" value="PROTEIN YDDL-RELATED"/>
    <property type="match status" value="1"/>
</dbReference>
<evidence type="ECO:0000313" key="14">
    <source>
        <dbReference type="Proteomes" id="UP000278085"/>
    </source>
</evidence>
<reference evidence="13 14" key="1">
    <citation type="submission" date="2018-12" db="EMBL/GenBank/DDBJ databases">
        <authorList>
            <person name="Yang E."/>
        </authorList>
    </citation>
    <scope>NUCLEOTIDE SEQUENCE [LARGE SCALE GENOMIC DNA]</scope>
    <source>
        <strain evidence="13 14">SOD</strain>
    </source>
</reference>
<dbReference type="InterPro" id="IPR033900">
    <property type="entry name" value="Gram_neg_porin_domain"/>
</dbReference>
<keyword evidence="3" id="KW-0813">Transport</keyword>
<dbReference type="GO" id="GO:0015288">
    <property type="term" value="F:porin activity"/>
    <property type="evidence" value="ECO:0007669"/>
    <property type="project" value="UniProtKB-KW"/>
</dbReference>
<dbReference type="RefSeq" id="WP_126072579.1">
    <property type="nucleotide sequence ID" value="NZ_CP051166.1"/>
</dbReference>
<evidence type="ECO:0000256" key="9">
    <source>
        <dbReference type="ARBA" id="ARBA00023136"/>
    </source>
</evidence>
<evidence type="ECO:0000313" key="13">
    <source>
        <dbReference type="EMBL" id="RSZ60163.1"/>
    </source>
</evidence>
<dbReference type="CDD" id="cd00342">
    <property type="entry name" value="gram_neg_porins"/>
    <property type="match status" value="1"/>
</dbReference>